<organism evidence="2 3">
    <name type="scientific">Diatrype stigma</name>
    <dbReference type="NCBI Taxonomy" id="117547"/>
    <lineage>
        <taxon>Eukaryota</taxon>
        <taxon>Fungi</taxon>
        <taxon>Dikarya</taxon>
        <taxon>Ascomycota</taxon>
        <taxon>Pezizomycotina</taxon>
        <taxon>Sordariomycetes</taxon>
        <taxon>Xylariomycetidae</taxon>
        <taxon>Xylariales</taxon>
        <taxon>Diatrypaceae</taxon>
        <taxon>Diatrype</taxon>
    </lineage>
</organism>
<dbReference type="InterPro" id="IPR029058">
    <property type="entry name" value="AB_hydrolase_fold"/>
</dbReference>
<accession>A0AAN9UDW1</accession>
<evidence type="ECO:0000259" key="1">
    <source>
        <dbReference type="Pfam" id="PF12697"/>
    </source>
</evidence>
<feature type="domain" description="AB hydrolase-1" evidence="1">
    <location>
        <begin position="5"/>
        <end position="247"/>
    </location>
</feature>
<proteinExistence type="predicted"/>
<dbReference type="Gene3D" id="3.40.50.1820">
    <property type="entry name" value="alpha/beta hydrolase"/>
    <property type="match status" value="1"/>
</dbReference>
<dbReference type="SUPFAM" id="SSF53474">
    <property type="entry name" value="alpha/beta-Hydrolases"/>
    <property type="match status" value="1"/>
</dbReference>
<dbReference type="Proteomes" id="UP001320420">
    <property type="component" value="Unassembled WGS sequence"/>
</dbReference>
<dbReference type="EMBL" id="JAKJXP020000102">
    <property type="protein sequence ID" value="KAK7746096.1"/>
    <property type="molecule type" value="Genomic_DNA"/>
</dbReference>
<dbReference type="InterPro" id="IPR052897">
    <property type="entry name" value="Sec-Metab_Biosynth_Hydrolase"/>
</dbReference>
<evidence type="ECO:0000313" key="2">
    <source>
        <dbReference type="EMBL" id="KAK7746096.1"/>
    </source>
</evidence>
<dbReference type="PANTHER" id="PTHR37017">
    <property type="entry name" value="AB HYDROLASE-1 DOMAIN-CONTAINING PROTEIN-RELATED"/>
    <property type="match status" value="1"/>
</dbReference>
<protein>
    <recommendedName>
        <fullName evidence="1">AB hydrolase-1 domain-containing protein</fullName>
    </recommendedName>
</protein>
<comment type="caution">
    <text evidence="2">The sequence shown here is derived from an EMBL/GenBank/DDBJ whole genome shotgun (WGS) entry which is preliminary data.</text>
</comment>
<dbReference type="PANTHER" id="PTHR37017:SF13">
    <property type="entry name" value="AB HYDROLASE-1 DOMAIN-CONTAINING PROTEIN"/>
    <property type="match status" value="1"/>
</dbReference>
<sequence>MDFTIVICSGAWTLPELYNPLIEALAAKGHVAVCKAPPSYPHSPDDPPKINPDADYLRNHVLNPLLDGGKDIVIFMHSYGGAYGPASLEGISKKERKAKGLEGGVIASIFNTALVVPKDTTPLAALGLDPENLPEWIDHDGSELVALKKEYAKALMFHDLPDEESERLANMLPKQPLVCFATPNHWDPFDDPYFQGTFGYIFTEADRLIPLEAQRGFAQRASVEATHVLEGSSHSPHLERPGELADVVLGLVKTINDKKENQQA</sequence>
<keyword evidence="3" id="KW-1185">Reference proteome</keyword>
<reference evidence="2 3" key="1">
    <citation type="submission" date="2024-02" db="EMBL/GenBank/DDBJ databases">
        <title>De novo assembly and annotation of 12 fungi associated with fruit tree decline syndrome in Ontario, Canada.</title>
        <authorList>
            <person name="Sulman M."/>
            <person name="Ellouze W."/>
            <person name="Ilyukhin E."/>
        </authorList>
    </citation>
    <scope>NUCLEOTIDE SEQUENCE [LARGE SCALE GENOMIC DNA]</scope>
    <source>
        <strain evidence="2 3">M11/M66-122</strain>
    </source>
</reference>
<name>A0AAN9UDW1_9PEZI</name>
<dbReference type="Pfam" id="PF12697">
    <property type="entry name" value="Abhydrolase_6"/>
    <property type="match status" value="1"/>
</dbReference>
<dbReference type="InterPro" id="IPR000073">
    <property type="entry name" value="AB_hydrolase_1"/>
</dbReference>
<dbReference type="AlphaFoldDB" id="A0AAN9UDW1"/>
<gene>
    <name evidence="2" type="ORF">SLS62_009556</name>
</gene>
<evidence type="ECO:0000313" key="3">
    <source>
        <dbReference type="Proteomes" id="UP001320420"/>
    </source>
</evidence>